<dbReference type="Pfam" id="PF13439">
    <property type="entry name" value="Glyco_transf_4"/>
    <property type="match status" value="1"/>
</dbReference>
<sequence>MKKSVKRVVHVLFSGLGGHGAVMFGMLDAGFYSDAEHLVLLTGVEPPLQDYVDRLEQRNIEWRYVRKQPGRAYVSFYKTLRRAIFESDPDLVFVHGLATIPSVVWNRTRAVVLVRETEPQSTKSKKDWGALAVAHANVDAIVHLTEDAAKTASAKLRALHRPGKVHIIANGLDIDFFSPARQGSHAILEGDIVRLGMVARLQPSKDHLTLIDAFDRLCSDRPSLDARLEIAGDGATLPAIEAEIESRGLQSRVTLHGTLGAEGVRDLLRSLDIYVHASLGETMSNSIMQAMAVGLPVIAGAVSGVTNMVTPDVGILYTSRDVHALKSAIAGLLDNPEQARSLGAASRAQAVRLYDARTTARAYEDLAEQLFRAKAGM</sequence>
<protein>
    <submittedName>
        <fullName evidence="2">Glycosyltransferase involved in cell wall bisynthesis</fullName>
    </submittedName>
</protein>
<proteinExistence type="predicted"/>
<gene>
    <name evidence="2" type="ORF">SAMN04488042_106166</name>
</gene>
<dbReference type="Proteomes" id="UP000199144">
    <property type="component" value="Unassembled WGS sequence"/>
</dbReference>
<keyword evidence="2" id="KW-0808">Transferase</keyword>
<feature type="domain" description="Glycosyltransferase subfamily 4-like N-terminal" evidence="1">
    <location>
        <begin position="42"/>
        <end position="175"/>
    </location>
</feature>
<dbReference type="AlphaFoldDB" id="A0A1I4Q355"/>
<organism evidence="2 3">
    <name type="scientific">Shimia aestuarii</name>
    <dbReference type="NCBI Taxonomy" id="254406"/>
    <lineage>
        <taxon>Bacteria</taxon>
        <taxon>Pseudomonadati</taxon>
        <taxon>Pseudomonadota</taxon>
        <taxon>Alphaproteobacteria</taxon>
        <taxon>Rhodobacterales</taxon>
        <taxon>Roseobacteraceae</taxon>
    </lineage>
</organism>
<dbReference type="GO" id="GO:0016757">
    <property type="term" value="F:glycosyltransferase activity"/>
    <property type="evidence" value="ECO:0007669"/>
    <property type="project" value="UniProtKB-ARBA"/>
</dbReference>
<evidence type="ECO:0000313" key="2">
    <source>
        <dbReference type="EMBL" id="SFM34528.1"/>
    </source>
</evidence>
<name>A0A1I4Q355_9RHOB</name>
<dbReference type="SUPFAM" id="SSF53756">
    <property type="entry name" value="UDP-Glycosyltransferase/glycogen phosphorylase"/>
    <property type="match status" value="1"/>
</dbReference>
<dbReference type="CDD" id="cd03801">
    <property type="entry name" value="GT4_PimA-like"/>
    <property type="match status" value="1"/>
</dbReference>
<accession>A0A1I4Q355</accession>
<dbReference type="STRING" id="254406.SAMN04488042_106166"/>
<evidence type="ECO:0000259" key="1">
    <source>
        <dbReference type="Pfam" id="PF13439"/>
    </source>
</evidence>
<dbReference type="EMBL" id="FOTQ01000006">
    <property type="protein sequence ID" value="SFM34528.1"/>
    <property type="molecule type" value="Genomic_DNA"/>
</dbReference>
<dbReference type="Gene3D" id="3.40.50.2000">
    <property type="entry name" value="Glycogen Phosphorylase B"/>
    <property type="match status" value="2"/>
</dbReference>
<reference evidence="2 3" key="1">
    <citation type="submission" date="2016-10" db="EMBL/GenBank/DDBJ databases">
        <authorList>
            <person name="de Groot N.N."/>
        </authorList>
    </citation>
    <scope>NUCLEOTIDE SEQUENCE [LARGE SCALE GENOMIC DNA]</scope>
    <source>
        <strain evidence="2 3">DSM 15283</strain>
    </source>
</reference>
<dbReference type="InterPro" id="IPR028098">
    <property type="entry name" value="Glyco_trans_4-like_N"/>
</dbReference>
<dbReference type="PANTHER" id="PTHR12526">
    <property type="entry name" value="GLYCOSYLTRANSFERASE"/>
    <property type="match status" value="1"/>
</dbReference>
<evidence type="ECO:0000313" key="3">
    <source>
        <dbReference type="Proteomes" id="UP000199144"/>
    </source>
</evidence>
<keyword evidence="3" id="KW-1185">Reference proteome</keyword>
<dbReference type="Pfam" id="PF13692">
    <property type="entry name" value="Glyco_trans_1_4"/>
    <property type="match status" value="1"/>
</dbReference>